<dbReference type="NCBIfam" id="TIGR04350">
    <property type="entry name" value="C_S_lyase_PatB"/>
    <property type="match status" value="1"/>
</dbReference>
<dbReference type="SUPFAM" id="SSF53383">
    <property type="entry name" value="PLP-dependent transferases"/>
    <property type="match status" value="1"/>
</dbReference>
<dbReference type="InterPro" id="IPR004839">
    <property type="entry name" value="Aminotransferase_I/II_large"/>
</dbReference>
<evidence type="ECO:0000313" key="8">
    <source>
        <dbReference type="Proteomes" id="UP000247780"/>
    </source>
</evidence>
<dbReference type="Gene3D" id="3.40.640.10">
    <property type="entry name" value="Type I PLP-dependent aspartate aminotransferase-like (Major domain)"/>
    <property type="match status" value="1"/>
</dbReference>
<dbReference type="Gene3D" id="3.90.1150.10">
    <property type="entry name" value="Aspartate Aminotransferase, domain 1"/>
    <property type="match status" value="1"/>
</dbReference>
<dbReference type="InterPro" id="IPR015424">
    <property type="entry name" value="PyrdxlP-dep_Trfase"/>
</dbReference>
<dbReference type="EMBL" id="QICQ01000002">
    <property type="protein sequence ID" value="PXV83930.1"/>
    <property type="molecule type" value="Genomic_DNA"/>
</dbReference>
<dbReference type="PANTHER" id="PTHR43525">
    <property type="entry name" value="PROTEIN MALY"/>
    <property type="match status" value="1"/>
</dbReference>
<dbReference type="PANTHER" id="PTHR43525:SF1">
    <property type="entry name" value="PROTEIN MALY"/>
    <property type="match status" value="1"/>
</dbReference>
<dbReference type="InterPro" id="IPR051798">
    <property type="entry name" value="Class-II_PLP-Dep_Aminotrans"/>
</dbReference>
<proteinExistence type="inferred from homology"/>
<feature type="domain" description="Aminotransferase class I/classII large" evidence="6">
    <location>
        <begin position="30"/>
        <end position="381"/>
    </location>
</feature>
<protein>
    <recommendedName>
        <fullName evidence="2">cysteine-S-conjugate beta-lyase</fullName>
        <ecNumber evidence="2">4.4.1.13</ecNumber>
    </recommendedName>
</protein>
<comment type="caution">
    <text evidence="7">The sequence shown here is derived from an EMBL/GenBank/DDBJ whole genome shotgun (WGS) entry which is preliminary data.</text>
</comment>
<dbReference type="Proteomes" id="UP000247780">
    <property type="component" value="Unassembled WGS sequence"/>
</dbReference>
<accession>A0ABX5MA98</accession>
<evidence type="ECO:0000256" key="4">
    <source>
        <dbReference type="ARBA" id="ARBA00023239"/>
    </source>
</evidence>
<keyword evidence="4" id="KW-0456">Lyase</keyword>
<evidence type="ECO:0000259" key="6">
    <source>
        <dbReference type="Pfam" id="PF00155"/>
    </source>
</evidence>
<dbReference type="EC" id="4.4.1.13" evidence="2"/>
<evidence type="ECO:0000256" key="2">
    <source>
        <dbReference type="ARBA" id="ARBA00012224"/>
    </source>
</evidence>
<keyword evidence="3" id="KW-0663">Pyridoxal phosphate</keyword>
<dbReference type="Pfam" id="PF00155">
    <property type="entry name" value="Aminotran_1_2"/>
    <property type="match status" value="1"/>
</dbReference>
<name>A0ABX5MA98_9PROT</name>
<dbReference type="InterPro" id="IPR015421">
    <property type="entry name" value="PyrdxlP-dep_Trfase_major"/>
</dbReference>
<gene>
    <name evidence="7" type="ORF">C8R14_10247</name>
</gene>
<evidence type="ECO:0000313" key="7">
    <source>
        <dbReference type="EMBL" id="PXV83930.1"/>
    </source>
</evidence>
<evidence type="ECO:0000256" key="1">
    <source>
        <dbReference type="ARBA" id="ARBA00001933"/>
    </source>
</evidence>
<evidence type="ECO:0000256" key="3">
    <source>
        <dbReference type="ARBA" id="ARBA00022898"/>
    </source>
</evidence>
<comment type="similarity">
    <text evidence="5">Belongs to the class-II pyridoxal-phosphate-dependent aminotransferase family. MalY/PatB cystathionine beta-lyase subfamily.</text>
</comment>
<dbReference type="RefSeq" id="WP_011633926.1">
    <property type="nucleotide sequence ID" value="NZ_QICQ01000002.1"/>
</dbReference>
<organism evidence="7 8">
    <name type="scientific">Nitrosomonas eutropha</name>
    <dbReference type="NCBI Taxonomy" id="916"/>
    <lineage>
        <taxon>Bacteria</taxon>
        <taxon>Pseudomonadati</taxon>
        <taxon>Pseudomonadota</taxon>
        <taxon>Betaproteobacteria</taxon>
        <taxon>Nitrosomonadales</taxon>
        <taxon>Nitrosomonadaceae</taxon>
        <taxon>Nitrosomonas</taxon>
    </lineage>
</organism>
<sequence>MSYDFDREIGRDGTFSTKYDGREITFNRPDVIPLWVADMDFAAPPAVTEALVKRATHPVYGYTQFPDSLYESLIYWLKSRHGWQIAREWIVFCPGVVPSLSASVLALSKPGEAVIVQPPVYYPFFSVVKRTGRKLLNNALQQAQGSYGMDFADLARQAASARMLLFCSPHNPVGRVWSRSELEKLLDISRQYNLIVVSDEIHADLIYPGNKHHILADLADSSEAIITAVAPSKTFNIPGLNLSALIIPDPQHRAAIRDQLEIMHISAANPFSIVAFEAAYRAGGEWLDALMAYLESSREMVQHYLAEYLPQIRLIPSQGTYLLWLDCRELGMTDDELKHFFIFEAGIGLNAGISYGREGSGFMRMNIGAPRHRIRQALNSIRSALERTKNNSF</sequence>
<comment type="cofactor">
    <cofactor evidence="1">
        <name>pyridoxal 5'-phosphate</name>
        <dbReference type="ChEBI" id="CHEBI:597326"/>
    </cofactor>
</comment>
<dbReference type="CDD" id="cd00609">
    <property type="entry name" value="AAT_like"/>
    <property type="match status" value="1"/>
</dbReference>
<dbReference type="InterPro" id="IPR015422">
    <property type="entry name" value="PyrdxlP-dep_Trfase_small"/>
</dbReference>
<dbReference type="InterPro" id="IPR027619">
    <property type="entry name" value="C-S_lyase_PatB-like"/>
</dbReference>
<evidence type="ECO:0000256" key="5">
    <source>
        <dbReference type="ARBA" id="ARBA00037974"/>
    </source>
</evidence>
<keyword evidence="8" id="KW-1185">Reference proteome</keyword>
<reference evidence="7 8" key="1">
    <citation type="submission" date="2018-04" db="EMBL/GenBank/DDBJ databases">
        <title>Active sludge and wastewater microbial communities from Klosterneuburg, Austria.</title>
        <authorList>
            <person name="Wagner M."/>
        </authorList>
    </citation>
    <scope>NUCLEOTIDE SEQUENCE [LARGE SCALE GENOMIC DNA]</scope>
    <source>
        <strain evidence="7 8">Nm 57</strain>
    </source>
</reference>